<protein>
    <submittedName>
        <fullName evidence="1">Uncharacterized protein</fullName>
    </submittedName>
</protein>
<evidence type="ECO:0000313" key="1">
    <source>
        <dbReference type="EMBL" id="ONM19931.1"/>
    </source>
</evidence>
<reference evidence="1" key="1">
    <citation type="submission" date="2015-12" db="EMBL/GenBank/DDBJ databases">
        <title>Update maize B73 reference genome by single molecule sequencing technologies.</title>
        <authorList>
            <consortium name="Maize Genome Sequencing Project"/>
            <person name="Ware D."/>
        </authorList>
    </citation>
    <scope>NUCLEOTIDE SEQUENCE [LARGE SCALE GENOMIC DNA]</scope>
    <source>
        <tissue evidence="1">Seedling</tissue>
    </source>
</reference>
<accession>A0A1D6EIJ9</accession>
<dbReference type="AlphaFoldDB" id="A0A1D6EIJ9"/>
<proteinExistence type="predicted"/>
<dbReference type="EMBL" id="CM007648">
    <property type="protein sequence ID" value="ONM19931.1"/>
    <property type="molecule type" value="Genomic_DNA"/>
</dbReference>
<name>A0A1D6EIJ9_MAIZE</name>
<sequence length="148" mass="15584">MPGWQEPPDDDALDLEVRAAPFDRPCDRASLPFVDRVPLQAAALLRHPPVRPLLGCSAAALLAPCSDRRLLLRSTTPQPSCVHGGTPARLHDSPGVHDCPRAHLLLELGRSAAPARIVGFLQRPSAPAAAVQPADLVGNSASTASCSR</sequence>
<organism evidence="1">
    <name type="scientific">Zea mays</name>
    <name type="common">Maize</name>
    <dbReference type="NCBI Taxonomy" id="4577"/>
    <lineage>
        <taxon>Eukaryota</taxon>
        <taxon>Viridiplantae</taxon>
        <taxon>Streptophyta</taxon>
        <taxon>Embryophyta</taxon>
        <taxon>Tracheophyta</taxon>
        <taxon>Spermatophyta</taxon>
        <taxon>Magnoliopsida</taxon>
        <taxon>Liliopsida</taxon>
        <taxon>Poales</taxon>
        <taxon>Poaceae</taxon>
        <taxon>PACMAD clade</taxon>
        <taxon>Panicoideae</taxon>
        <taxon>Andropogonodae</taxon>
        <taxon>Andropogoneae</taxon>
        <taxon>Tripsacinae</taxon>
        <taxon>Zea</taxon>
    </lineage>
</organism>
<gene>
    <name evidence="1" type="ORF">ZEAMMB73_Zm00001d004994</name>
</gene>